<dbReference type="Proteomes" id="UP000326678">
    <property type="component" value="Chromosome Gxm1"/>
</dbReference>
<accession>A0A5P8VSQ7</accession>
<organism evidence="1 2">
    <name type="scientific">Nostoc sphaeroides CCNUC1</name>
    <dbReference type="NCBI Taxonomy" id="2653204"/>
    <lineage>
        <taxon>Bacteria</taxon>
        <taxon>Bacillati</taxon>
        <taxon>Cyanobacteriota</taxon>
        <taxon>Cyanophyceae</taxon>
        <taxon>Nostocales</taxon>
        <taxon>Nostocaceae</taxon>
        <taxon>Nostoc</taxon>
    </lineage>
</organism>
<name>A0A5P8VSQ7_9NOSO</name>
<evidence type="ECO:0000313" key="1">
    <source>
        <dbReference type="EMBL" id="QFS43412.1"/>
    </source>
</evidence>
<gene>
    <name evidence="1" type="ORF">GXM_00885</name>
</gene>
<dbReference type="EMBL" id="CP045226">
    <property type="protein sequence ID" value="QFS43412.1"/>
    <property type="molecule type" value="Genomic_DNA"/>
</dbReference>
<protein>
    <submittedName>
        <fullName evidence="1">Uncharacterized protein</fullName>
    </submittedName>
</protein>
<keyword evidence="2" id="KW-1185">Reference proteome</keyword>
<dbReference type="AlphaFoldDB" id="A0A5P8VSQ7"/>
<evidence type="ECO:0000313" key="2">
    <source>
        <dbReference type="Proteomes" id="UP000326678"/>
    </source>
</evidence>
<proteinExistence type="predicted"/>
<reference evidence="1 2" key="1">
    <citation type="submission" date="2019-10" db="EMBL/GenBank/DDBJ databases">
        <title>Genomic and transcriptomic insights into the perfect genentic adaptation of a filamentous nitrogen-fixing cyanobacterium to rice fields.</title>
        <authorList>
            <person name="Chen Z."/>
        </authorList>
    </citation>
    <scope>NUCLEOTIDE SEQUENCE [LARGE SCALE GENOMIC DNA]</scope>
    <source>
        <strain evidence="1">CCNUC1</strain>
    </source>
</reference>
<sequence>MCFGCDRTQICLTANLTPLDCDRLLKVHNLGAFPGIYRRSN</sequence>
<dbReference type="KEGG" id="nsh:GXM_00885"/>